<evidence type="ECO:0000313" key="1">
    <source>
        <dbReference type="EMBL" id="AEC05343.1"/>
    </source>
</evidence>
<protein>
    <recommendedName>
        <fullName evidence="2">Cytoplasmic protein</fullName>
    </recommendedName>
</protein>
<sequence length="210" mass="22948">MADIRGITLSNSAALHLQVRDVERALSAPRPADALAPESVRQQLADLEARGALPLAAFREAQESAERLQVWARETLGDLAPDFSRLRQLLALLPDVVQTTTPEIPPSPAPAPAPAGTVMDNAIPARAEDVPPVNAPPGISIPHNAEPGPIRDRNDALERLRCIRRWFESSEPSSPTIPLLRQAERLVGKRFSEVINEIPVELLEKWDALE</sequence>
<dbReference type="InterPro" id="IPR017740">
    <property type="entry name" value="TssA-like"/>
</dbReference>
<proteinExistence type="predicted"/>
<dbReference type="PANTHER" id="PTHR37951:SF1">
    <property type="entry name" value="TYPE VI SECRETION SYSTEM COMPONENT TSSA1"/>
    <property type="match status" value="1"/>
</dbReference>
<name>F5CQ94_SALER</name>
<dbReference type="PANTHER" id="PTHR37951">
    <property type="entry name" value="CYTOPLASMIC PROTEIN-RELATED"/>
    <property type="match status" value="1"/>
</dbReference>
<dbReference type="AlphaFoldDB" id="F5CQ94"/>
<evidence type="ECO:0008006" key="2">
    <source>
        <dbReference type="Google" id="ProtNLM"/>
    </source>
</evidence>
<organism evidence="1">
    <name type="scientific">Salmonella enterica</name>
    <name type="common">Salmonella choleraesuis</name>
    <dbReference type="NCBI Taxonomy" id="28901"/>
    <lineage>
        <taxon>Bacteria</taxon>
        <taxon>Pseudomonadati</taxon>
        <taxon>Pseudomonadota</taxon>
        <taxon>Gammaproteobacteria</taxon>
        <taxon>Enterobacterales</taxon>
        <taxon>Enterobacteriaceae</taxon>
        <taxon>Salmonella</taxon>
    </lineage>
</organism>
<accession>F5CQ94</accession>
<reference evidence="1" key="1">
    <citation type="journal article" date="2011" name="Curr. Microbiol.">
        <title>Molecular Characterization of a Functional Type VI Secretion System in Salmonella enterica serovar Typhi.</title>
        <authorList>
            <person name="Wang M."/>
            <person name="Luo Z."/>
            <person name="Du H."/>
            <person name="Xu S."/>
            <person name="Ni B."/>
            <person name="Zhang H."/>
            <person name="Sheng X."/>
            <person name="Xu H."/>
            <person name="Huang X."/>
        </authorList>
    </citation>
    <scope>NUCLEOTIDE SEQUENCE</scope>
    <source>
        <strain evidence="1">GIFU10007</strain>
    </source>
</reference>
<dbReference type="EMBL" id="JF766712">
    <property type="protein sequence ID" value="AEC05343.1"/>
    <property type="molecule type" value="Genomic_DNA"/>
</dbReference>